<dbReference type="GO" id="GO:0006260">
    <property type="term" value="P:DNA replication"/>
    <property type="evidence" value="ECO:0007669"/>
    <property type="project" value="UniProtKB-KW"/>
</dbReference>
<evidence type="ECO:0000256" key="13">
    <source>
        <dbReference type="ARBA" id="ARBA00022759"/>
    </source>
</evidence>
<evidence type="ECO:0000256" key="21">
    <source>
        <dbReference type="ARBA" id="ARBA00032243"/>
    </source>
</evidence>
<comment type="similarity">
    <text evidence="4">Belongs to the nanoviruses/circoviruses replication-associated protein family.</text>
</comment>
<evidence type="ECO:0000256" key="22">
    <source>
        <dbReference type="ARBA" id="ARBA00049360"/>
    </source>
</evidence>
<evidence type="ECO:0000256" key="1">
    <source>
        <dbReference type="ARBA" id="ARBA00001936"/>
    </source>
</evidence>
<dbReference type="Proteomes" id="UP000201370">
    <property type="component" value="Segment"/>
</dbReference>
<keyword evidence="15" id="KW-0347">Helicase</keyword>
<keyword evidence="6" id="KW-1048">Host nucleus</keyword>
<dbReference type="InterPro" id="IPR000605">
    <property type="entry name" value="Helicase_SF3_ssDNA/RNA_vir"/>
</dbReference>
<dbReference type="InterPro" id="IPR049912">
    <property type="entry name" value="CRESS_DNA_REP"/>
</dbReference>
<evidence type="ECO:0000256" key="10">
    <source>
        <dbReference type="ARBA" id="ARBA00022722"/>
    </source>
</evidence>
<dbReference type="KEGG" id="vg:22974341"/>
<dbReference type="InterPro" id="IPR027417">
    <property type="entry name" value="P-loop_NTPase"/>
</dbReference>
<dbReference type="OrthoDB" id="9195at10239"/>
<comment type="cofactor">
    <cofactor evidence="1">
        <name>Mn(2+)</name>
        <dbReference type="ChEBI" id="CHEBI:29035"/>
    </cofactor>
</comment>
<name>A0A0B4UI40_9VIRU</name>
<evidence type="ECO:0000256" key="5">
    <source>
        <dbReference type="ARBA" id="ARBA00014531"/>
    </source>
</evidence>
<dbReference type="GeneID" id="22974341"/>
<dbReference type="RefSeq" id="YP_009116894.1">
    <property type="nucleotide sequence ID" value="NC_026258.1"/>
</dbReference>
<evidence type="ECO:0000256" key="2">
    <source>
        <dbReference type="ARBA" id="ARBA00001946"/>
    </source>
</evidence>
<evidence type="ECO:0000259" key="23">
    <source>
        <dbReference type="PROSITE" id="PS52020"/>
    </source>
</evidence>
<dbReference type="PROSITE" id="PS52020">
    <property type="entry name" value="CRESS_DNA_REP"/>
    <property type="match status" value="1"/>
</dbReference>
<evidence type="ECO:0000256" key="17">
    <source>
        <dbReference type="ARBA" id="ARBA00023124"/>
    </source>
</evidence>
<keyword evidence="18" id="KW-0238">DNA-binding</keyword>
<dbReference type="Pfam" id="PF00910">
    <property type="entry name" value="RNA_helicase"/>
    <property type="match status" value="1"/>
</dbReference>
<evidence type="ECO:0000313" key="24">
    <source>
        <dbReference type="EMBL" id="AJD07525.1"/>
    </source>
</evidence>
<evidence type="ECO:0000313" key="25">
    <source>
        <dbReference type="Proteomes" id="UP000201370"/>
    </source>
</evidence>
<reference evidence="24 25" key="1">
    <citation type="journal article" date="2015" name="Infect. Genet. Evol.">
        <title>Characterisation of a diverse range of circular replication-associated protein encoding DNA viruses recovered from a sewage treatment oxidation pond.</title>
        <authorList>
            <person name="Kraberger S."/>
            <person name="Arguello-Astorga G.R."/>
            <person name="Greenfield L.G."/>
            <person name="Galilee C."/>
            <person name="Law D."/>
            <person name="Martin D.P."/>
            <person name="Varsani A."/>
        </authorList>
    </citation>
    <scope>NUCLEOTIDE SEQUENCE [LARGE SCALE GENOMIC DNA]</scope>
    <source>
        <strain evidence="24">SaCV-16_NZ-BS3759-2012</strain>
    </source>
</reference>
<comment type="subcellular location">
    <subcellularLocation>
        <location evidence="3">Host nucleus</location>
    </subcellularLocation>
</comment>
<dbReference type="SUPFAM" id="SSF52540">
    <property type="entry name" value="P-loop containing nucleoside triphosphate hydrolases"/>
    <property type="match status" value="1"/>
</dbReference>
<dbReference type="GO" id="GO:0042025">
    <property type="term" value="C:host cell nucleus"/>
    <property type="evidence" value="ECO:0007669"/>
    <property type="project" value="UniProtKB-SubCell"/>
</dbReference>
<feature type="domain" description="CRESS-DNA virus Rep endonuclease" evidence="23">
    <location>
        <begin position="1"/>
        <end position="95"/>
    </location>
</feature>
<accession>A0A0B4UI40</accession>
<evidence type="ECO:0000256" key="19">
    <source>
        <dbReference type="ARBA" id="ARBA00023268"/>
    </source>
</evidence>
<dbReference type="GO" id="GO:0004519">
    <property type="term" value="F:endonuclease activity"/>
    <property type="evidence" value="ECO:0007669"/>
    <property type="project" value="UniProtKB-KW"/>
</dbReference>
<evidence type="ECO:0000256" key="4">
    <source>
        <dbReference type="ARBA" id="ARBA00008545"/>
    </source>
</evidence>
<keyword evidence="11" id="KW-0479">Metal-binding</keyword>
<dbReference type="GO" id="GO:0016779">
    <property type="term" value="F:nucleotidyltransferase activity"/>
    <property type="evidence" value="ECO:0007669"/>
    <property type="project" value="UniProtKB-KW"/>
</dbReference>
<evidence type="ECO:0000256" key="20">
    <source>
        <dbReference type="ARBA" id="ARBA00030754"/>
    </source>
</evidence>
<evidence type="ECO:0000256" key="11">
    <source>
        <dbReference type="ARBA" id="ARBA00022723"/>
    </source>
</evidence>
<evidence type="ECO:0000256" key="6">
    <source>
        <dbReference type="ARBA" id="ARBA00022562"/>
    </source>
</evidence>
<evidence type="ECO:0000256" key="14">
    <source>
        <dbReference type="ARBA" id="ARBA00022801"/>
    </source>
</evidence>
<proteinExistence type="inferred from homology"/>
<keyword evidence="17" id="KW-0190">Covalent protein-DNA linkage</keyword>
<evidence type="ECO:0000256" key="15">
    <source>
        <dbReference type="ARBA" id="ARBA00022806"/>
    </source>
</evidence>
<dbReference type="GO" id="GO:0003724">
    <property type="term" value="F:RNA helicase activity"/>
    <property type="evidence" value="ECO:0007669"/>
    <property type="project" value="InterPro"/>
</dbReference>
<dbReference type="GO" id="GO:0000166">
    <property type="term" value="F:nucleotide binding"/>
    <property type="evidence" value="ECO:0007669"/>
    <property type="project" value="UniProtKB-KW"/>
</dbReference>
<protein>
    <recommendedName>
        <fullName evidence="5">Replication-associated protein</fullName>
    </recommendedName>
    <alternativeName>
        <fullName evidence="20">ATP-dependent helicase Rep</fullName>
    </alternativeName>
    <alternativeName>
        <fullName evidence="21">RepP</fullName>
    </alternativeName>
</protein>
<dbReference type="GO" id="GO:0046872">
    <property type="term" value="F:metal ion binding"/>
    <property type="evidence" value="ECO:0007669"/>
    <property type="project" value="UniProtKB-KW"/>
</dbReference>
<dbReference type="Gene3D" id="3.40.1310.20">
    <property type="match status" value="1"/>
</dbReference>
<keyword evidence="13" id="KW-0255">Endonuclease</keyword>
<evidence type="ECO:0000256" key="9">
    <source>
        <dbReference type="ARBA" id="ARBA00022705"/>
    </source>
</evidence>
<comment type="catalytic activity">
    <reaction evidence="22">
        <text>ATP + H2O = ADP + phosphate + H(+)</text>
        <dbReference type="Rhea" id="RHEA:13065"/>
        <dbReference type="ChEBI" id="CHEBI:15377"/>
        <dbReference type="ChEBI" id="CHEBI:15378"/>
        <dbReference type="ChEBI" id="CHEBI:30616"/>
        <dbReference type="ChEBI" id="CHEBI:43474"/>
        <dbReference type="ChEBI" id="CHEBI:456216"/>
    </reaction>
</comment>
<evidence type="ECO:0000256" key="3">
    <source>
        <dbReference type="ARBA" id="ARBA00004147"/>
    </source>
</evidence>
<organism evidence="24 25">
    <name type="scientific">Sewage-associated circular DNA virus-16</name>
    <dbReference type="NCBI Taxonomy" id="1592083"/>
    <lineage>
        <taxon>Viruses</taxon>
        <taxon>Monodnaviria</taxon>
        <taxon>Shotokuvirae</taxon>
        <taxon>Cressdnaviricota</taxon>
        <taxon>Arfiviricetes</taxon>
        <taxon>Saturnivirales</taxon>
        <taxon>Kanorauviridae</taxon>
        <taxon>Kaiwanvirus</taxon>
        <taxon>Kaiwanvirus sewoxi</taxon>
    </lineage>
</organism>
<evidence type="ECO:0000256" key="7">
    <source>
        <dbReference type="ARBA" id="ARBA00022679"/>
    </source>
</evidence>
<keyword evidence="16" id="KW-0067">ATP-binding</keyword>
<evidence type="ECO:0000256" key="8">
    <source>
        <dbReference type="ARBA" id="ARBA00022695"/>
    </source>
</evidence>
<evidence type="ECO:0000256" key="12">
    <source>
        <dbReference type="ARBA" id="ARBA00022741"/>
    </source>
</evidence>
<comment type="cofactor">
    <cofactor evidence="2">
        <name>Mg(2+)</name>
        <dbReference type="ChEBI" id="CHEBI:18420"/>
    </cofactor>
</comment>
<keyword evidence="12" id="KW-0547">Nucleotide-binding</keyword>
<keyword evidence="7" id="KW-0808">Transferase</keyword>
<keyword evidence="10" id="KW-0540">Nuclease</keyword>
<sequence>MKARFWILTIPHADYLPFLPNCCVWIRGQLERGSATGYLHWQLVVGFKQQCRLATLKRTFGDSCHAEPTRSNAADDYVWKPESRIDGTQFELGAKPMRRNDSRDWDAIRDAAKRGDLETVPSDVFVQHYRSLRTISADYAEPVAIERTVHVYWGPTGVGKSRKVWELAGEDAYPKCPNSKFWDGYRGHTNVVIDEFRGRIDISHILRWFDRYPVLVEIKGSSTVLRAQNIWITSNLDPREWYTDLDELTKLALLRRLNVIHCPLALY</sequence>
<evidence type="ECO:0000256" key="16">
    <source>
        <dbReference type="ARBA" id="ARBA00022840"/>
    </source>
</evidence>
<keyword evidence="19" id="KW-0511">Multifunctional enzyme</keyword>
<keyword evidence="8" id="KW-0548">Nucleotidyltransferase</keyword>
<keyword evidence="9" id="KW-0235">DNA replication</keyword>
<dbReference type="EMBL" id="KM821751">
    <property type="protein sequence ID" value="AJD07525.1"/>
    <property type="molecule type" value="Genomic_DNA"/>
</dbReference>
<dbReference type="GO" id="GO:0003677">
    <property type="term" value="F:DNA binding"/>
    <property type="evidence" value="ECO:0007669"/>
    <property type="project" value="UniProtKB-KW"/>
</dbReference>
<dbReference type="GO" id="GO:0003723">
    <property type="term" value="F:RNA binding"/>
    <property type="evidence" value="ECO:0007669"/>
    <property type="project" value="InterPro"/>
</dbReference>
<evidence type="ECO:0000256" key="18">
    <source>
        <dbReference type="ARBA" id="ARBA00023125"/>
    </source>
</evidence>
<dbReference type="GO" id="GO:0016787">
    <property type="term" value="F:hydrolase activity"/>
    <property type="evidence" value="ECO:0007669"/>
    <property type="project" value="UniProtKB-KW"/>
</dbReference>
<keyword evidence="25" id="KW-1185">Reference proteome</keyword>
<keyword evidence="14" id="KW-0378">Hydrolase</keyword>